<dbReference type="AlphaFoldDB" id="A0A6I4U6Z9"/>
<comment type="similarity">
    <text evidence="2">Belongs to the MlaE permease family.</text>
</comment>
<organism evidence="4 5">
    <name type="scientific">Alteriqipengyuania halimionae</name>
    <dbReference type="NCBI Taxonomy" id="1926630"/>
    <lineage>
        <taxon>Bacteria</taxon>
        <taxon>Pseudomonadati</taxon>
        <taxon>Pseudomonadota</taxon>
        <taxon>Alphaproteobacteria</taxon>
        <taxon>Sphingomonadales</taxon>
        <taxon>Erythrobacteraceae</taxon>
        <taxon>Alteriqipengyuania</taxon>
    </lineage>
</organism>
<keyword evidence="2" id="KW-0812">Transmembrane</keyword>
<comment type="function">
    <text evidence="1">Could be part of an ABC transporter complex.</text>
</comment>
<comment type="caution">
    <text evidence="4">The sequence shown here is derived from an EMBL/GenBank/DDBJ whole genome shotgun (WGS) entry which is preliminary data.</text>
</comment>
<dbReference type="RefSeq" id="WP_160616849.1">
    <property type="nucleotide sequence ID" value="NZ_WTYR01000001.1"/>
</dbReference>
<evidence type="ECO:0000256" key="1">
    <source>
        <dbReference type="ARBA" id="ARBA00003787"/>
    </source>
</evidence>
<dbReference type="GO" id="GO:0043190">
    <property type="term" value="C:ATP-binding cassette (ABC) transporter complex"/>
    <property type="evidence" value="ECO:0007669"/>
    <property type="project" value="InterPro"/>
</dbReference>
<dbReference type="Proteomes" id="UP000429229">
    <property type="component" value="Unassembled WGS sequence"/>
</dbReference>
<dbReference type="PANTHER" id="PTHR30188:SF3">
    <property type="entry name" value="ABC TRANSPORTER PERMEASE"/>
    <property type="match status" value="1"/>
</dbReference>
<dbReference type="InterPro" id="IPR030802">
    <property type="entry name" value="Permease_MalE"/>
</dbReference>
<keyword evidence="3" id="KW-0175">Coiled coil</keyword>
<feature type="transmembrane region" description="Helical" evidence="2">
    <location>
        <begin position="310"/>
        <end position="330"/>
    </location>
</feature>
<protein>
    <submittedName>
        <fullName evidence="4">MlaE family lipid ABC transporter permease subunit</fullName>
    </submittedName>
</protein>
<evidence type="ECO:0000313" key="4">
    <source>
        <dbReference type="EMBL" id="MXP10222.1"/>
    </source>
</evidence>
<feature type="transmembrane region" description="Helical" evidence="2">
    <location>
        <begin position="260"/>
        <end position="290"/>
    </location>
</feature>
<comment type="caution">
    <text evidence="2">Lacks conserved residue(s) required for the propagation of feature annotation.</text>
</comment>
<sequence>MREWATYEIREGGEDGGSDSRRVVLHGPLRVDTIGAIERELRALDGDFAAVDISDCDDVDTVGAWVVLRLADEHDAEIEGASDNAQRLIEAVDLDEEEYVERAERAPLVERVFFAAGQYTEDWGKGTVGLVSFLGRIVMAAGSMARHPRRFPMLAIVRQMELVGVSSLGIIGLMSFLIGVVIAQQGAAQLEQFGAESLTVNLVGRISARELGVLMAAIMVAGRSGSAFAAQLGTMKLTEEIDAMRTIGISPTERLVIPRVVACTFMMILLGFYAAVMSIIGGAAISHFTLDLNFGTFLLRVRDVVPTYDLWVGLIKAPVFGLIIALLGCYQGMQVENNAEEVGKRTTQAVVFGIFFVIVLDAFFAVFFTTVGWK</sequence>
<feature type="transmembrane region" description="Helical" evidence="2">
    <location>
        <begin position="162"/>
        <end position="183"/>
    </location>
</feature>
<gene>
    <name evidence="4" type="ORF">GRI68_08515</name>
</gene>
<keyword evidence="2" id="KW-0472">Membrane</keyword>
<evidence type="ECO:0000313" key="5">
    <source>
        <dbReference type="Proteomes" id="UP000429229"/>
    </source>
</evidence>
<keyword evidence="2" id="KW-0997">Cell inner membrane</keyword>
<dbReference type="OrthoDB" id="9805022at2"/>
<keyword evidence="5" id="KW-1185">Reference proteome</keyword>
<keyword evidence="2" id="KW-1133">Transmembrane helix</keyword>
<dbReference type="EMBL" id="WTYR01000001">
    <property type="protein sequence ID" value="MXP10222.1"/>
    <property type="molecule type" value="Genomic_DNA"/>
</dbReference>
<feature type="coiled-coil region" evidence="3">
    <location>
        <begin position="71"/>
        <end position="98"/>
    </location>
</feature>
<proteinExistence type="inferred from homology"/>
<dbReference type="GO" id="GO:0005548">
    <property type="term" value="F:phospholipid transporter activity"/>
    <property type="evidence" value="ECO:0007669"/>
    <property type="project" value="TreeGrafter"/>
</dbReference>
<dbReference type="NCBIfam" id="TIGR00056">
    <property type="entry name" value="MlaE family lipid ABC transporter permease subunit"/>
    <property type="match status" value="1"/>
</dbReference>
<accession>A0A6I4U6Z9</accession>
<dbReference type="PANTHER" id="PTHR30188">
    <property type="entry name" value="ABC TRANSPORTER PERMEASE PROTEIN-RELATED"/>
    <property type="match status" value="1"/>
</dbReference>
<dbReference type="InterPro" id="IPR003453">
    <property type="entry name" value="ABC_MlaE_roteobac"/>
</dbReference>
<name>A0A6I4U6Z9_9SPHN</name>
<evidence type="ECO:0000256" key="3">
    <source>
        <dbReference type="SAM" id="Coils"/>
    </source>
</evidence>
<keyword evidence="2" id="KW-1003">Cell membrane</keyword>
<comment type="subcellular location">
    <subcellularLocation>
        <location evidence="2">Cell inner membrane</location>
        <topology evidence="2">Multi-pass membrane protein</topology>
    </subcellularLocation>
</comment>
<feature type="transmembrane region" description="Helical" evidence="2">
    <location>
        <begin position="350"/>
        <end position="373"/>
    </location>
</feature>
<reference evidence="4 5" key="1">
    <citation type="submission" date="2019-12" db="EMBL/GenBank/DDBJ databases">
        <title>Genomic-based taxomic classification of the family Erythrobacteraceae.</title>
        <authorList>
            <person name="Xu L."/>
        </authorList>
    </citation>
    <scope>NUCLEOTIDE SEQUENCE [LARGE SCALE GENOMIC DNA]</scope>
    <source>
        <strain evidence="4 5">LMG 29519</strain>
    </source>
</reference>
<evidence type="ECO:0000256" key="2">
    <source>
        <dbReference type="RuleBase" id="RU362044"/>
    </source>
</evidence>
<dbReference type="Pfam" id="PF02405">
    <property type="entry name" value="MlaE"/>
    <property type="match status" value="1"/>
</dbReference>